<evidence type="ECO:0000313" key="4">
    <source>
        <dbReference type="Proteomes" id="UP001501591"/>
    </source>
</evidence>
<protein>
    <submittedName>
        <fullName evidence="3">Alpha/beta hydrolase</fullName>
    </submittedName>
</protein>
<dbReference type="InterPro" id="IPR050300">
    <property type="entry name" value="GDXG_lipolytic_enzyme"/>
</dbReference>
<name>A0ABP7N4E1_9MICO</name>
<evidence type="ECO:0000313" key="3">
    <source>
        <dbReference type="EMBL" id="GAA3936271.1"/>
    </source>
</evidence>
<dbReference type="PANTHER" id="PTHR48081:SF8">
    <property type="entry name" value="ALPHA_BETA HYDROLASE FOLD-3 DOMAIN-CONTAINING PROTEIN-RELATED"/>
    <property type="match status" value="1"/>
</dbReference>
<comment type="caution">
    <text evidence="3">The sequence shown here is derived from an EMBL/GenBank/DDBJ whole genome shotgun (WGS) entry which is preliminary data.</text>
</comment>
<dbReference type="InterPro" id="IPR029058">
    <property type="entry name" value="AB_hydrolase_fold"/>
</dbReference>
<proteinExistence type="predicted"/>
<keyword evidence="1 3" id="KW-0378">Hydrolase</keyword>
<dbReference type="GO" id="GO:0016787">
    <property type="term" value="F:hydrolase activity"/>
    <property type="evidence" value="ECO:0007669"/>
    <property type="project" value="UniProtKB-KW"/>
</dbReference>
<dbReference type="PANTHER" id="PTHR48081">
    <property type="entry name" value="AB HYDROLASE SUPERFAMILY PROTEIN C4A8.06C"/>
    <property type="match status" value="1"/>
</dbReference>
<reference evidence="4" key="1">
    <citation type="journal article" date="2019" name="Int. J. Syst. Evol. Microbiol.">
        <title>The Global Catalogue of Microorganisms (GCM) 10K type strain sequencing project: providing services to taxonomists for standard genome sequencing and annotation.</title>
        <authorList>
            <consortium name="The Broad Institute Genomics Platform"/>
            <consortium name="The Broad Institute Genome Sequencing Center for Infectious Disease"/>
            <person name="Wu L."/>
            <person name="Ma J."/>
        </authorList>
    </citation>
    <scope>NUCLEOTIDE SEQUENCE [LARGE SCALE GENOMIC DNA]</scope>
    <source>
        <strain evidence="4">JCM 17024</strain>
    </source>
</reference>
<dbReference type="Proteomes" id="UP001501591">
    <property type="component" value="Unassembled WGS sequence"/>
</dbReference>
<sequence>MTIRLDRDAERYLLGRREHSAMSSAVLDAAALRAEERNLRHRYGHGPRMWSESSQPASGDVPRHHILDPVESAVGELIYIHGGGWVMGEPEDYLAVCRALAHASGWRVVVPDYRKAPEHPFPAGLDDARAVVGHRLSIRSSDAEPIPFGVGGDSAGGCIAAVLAGEHSAAVSVQVLITPVLDSDLDTPSYLDPQRQLTLTREVMAWFWDQYRPGGDRTDARLAPLRSTRLADLPPTVFVSVGTDVLKSEGDAYLQRLRSAGVDVRHRDFPGQLHGFFQLHNVMAASAEAVDWIAGELRRVSSPGRTALVETGGHQ</sequence>
<evidence type="ECO:0000259" key="2">
    <source>
        <dbReference type="Pfam" id="PF07859"/>
    </source>
</evidence>
<accession>A0ABP7N4E1</accession>
<dbReference type="Pfam" id="PF07859">
    <property type="entry name" value="Abhydrolase_3"/>
    <property type="match status" value="1"/>
</dbReference>
<dbReference type="Gene3D" id="3.40.50.1820">
    <property type="entry name" value="alpha/beta hydrolase"/>
    <property type="match status" value="1"/>
</dbReference>
<keyword evidence="4" id="KW-1185">Reference proteome</keyword>
<feature type="domain" description="Alpha/beta hydrolase fold-3" evidence="2">
    <location>
        <begin position="77"/>
        <end position="277"/>
    </location>
</feature>
<dbReference type="SUPFAM" id="SSF53474">
    <property type="entry name" value="alpha/beta-Hydrolases"/>
    <property type="match status" value="1"/>
</dbReference>
<gene>
    <name evidence="3" type="ORF">GCM10022383_13240</name>
</gene>
<evidence type="ECO:0000256" key="1">
    <source>
        <dbReference type="ARBA" id="ARBA00022801"/>
    </source>
</evidence>
<dbReference type="EMBL" id="BAABCP010000001">
    <property type="protein sequence ID" value="GAA3936271.1"/>
    <property type="molecule type" value="Genomic_DNA"/>
</dbReference>
<dbReference type="RefSeq" id="WP_344818738.1">
    <property type="nucleotide sequence ID" value="NZ_BAABCP010000001.1"/>
</dbReference>
<organism evidence="3 4">
    <name type="scientific">Microbacterium soli</name>
    <dbReference type="NCBI Taxonomy" id="446075"/>
    <lineage>
        <taxon>Bacteria</taxon>
        <taxon>Bacillati</taxon>
        <taxon>Actinomycetota</taxon>
        <taxon>Actinomycetes</taxon>
        <taxon>Micrococcales</taxon>
        <taxon>Microbacteriaceae</taxon>
        <taxon>Microbacterium</taxon>
    </lineage>
</organism>
<dbReference type="InterPro" id="IPR013094">
    <property type="entry name" value="AB_hydrolase_3"/>
</dbReference>